<dbReference type="PATRIC" id="fig|1095741.3.peg.923"/>
<protein>
    <submittedName>
        <fullName evidence="2">AAA domain protein</fullName>
    </submittedName>
</protein>
<dbReference type="SUPFAM" id="SSF52540">
    <property type="entry name" value="P-loop containing nucleoside triphosphate hydrolases"/>
    <property type="match status" value="1"/>
</dbReference>
<dbReference type="Gene3D" id="3.40.50.300">
    <property type="entry name" value="P-loop containing nucleotide triphosphate hydrolases"/>
    <property type="match status" value="1"/>
</dbReference>
<evidence type="ECO:0000259" key="1">
    <source>
        <dbReference type="Pfam" id="PF13304"/>
    </source>
</evidence>
<gene>
    <name evidence="2" type="ORF">HMPREF1115_1114</name>
</gene>
<dbReference type="InterPro" id="IPR003959">
    <property type="entry name" value="ATPase_AAA_core"/>
</dbReference>
<comment type="caution">
    <text evidence="2">The sequence shown here is derived from an EMBL/GenBank/DDBJ whole genome shotgun (WGS) entry which is preliminary data.</text>
</comment>
<sequence length="396" mass="46016">MLLEFVFNNCYSYKDEAYFSMEAVKKTRKNNEFASFNGHRILKSAIIFGPNASGKSNLMKSLRTFQNLVLKDDKLKNPFPTYANNPDSINFEITILIEETIYKYSVSYCSDEIIEEHLEIEEGNEFVTYFHRIKGNYEIIPRELELLKNKTRMDSLFLITGKAFNDHHCLNVFRWFRNNLIFISREVPPVFDHLYKLQKDKKRKKKLINFLQAADFNIVDFEVLQSNATMPDVIKQLFISTADFTEFQTKIKHRDHDGETFDLSVSQESDGTKKMIALSTILLTLNNSTIFIDEFDDSFHLGLSKALVDVFNSDENSNQVILTSHELELMDAGFKKEQIYFTDRSADGATELYSVYDFKSEVNRQDYSYVKRYNKGLFGAVPEILVGKLKEIIKGD</sequence>
<dbReference type="Proteomes" id="UP000004548">
    <property type="component" value="Unassembled WGS sequence"/>
</dbReference>
<dbReference type="InterPro" id="IPR027417">
    <property type="entry name" value="P-loop_NTPase"/>
</dbReference>
<dbReference type="GO" id="GO:0005524">
    <property type="term" value="F:ATP binding"/>
    <property type="evidence" value="ECO:0007669"/>
    <property type="project" value="InterPro"/>
</dbReference>
<organism evidence="2 3">
    <name type="scientific">Streptococcus oralis SK610</name>
    <dbReference type="NCBI Taxonomy" id="1095741"/>
    <lineage>
        <taxon>Bacteria</taxon>
        <taxon>Bacillati</taxon>
        <taxon>Bacillota</taxon>
        <taxon>Bacilli</taxon>
        <taxon>Lactobacillales</taxon>
        <taxon>Streptococcaceae</taxon>
        <taxon>Streptococcus</taxon>
    </lineage>
</organism>
<proteinExistence type="predicted"/>
<feature type="domain" description="ATPase AAA-type core" evidence="1">
    <location>
        <begin position="45"/>
        <end position="331"/>
    </location>
</feature>
<dbReference type="PANTHER" id="PTHR40396">
    <property type="entry name" value="ATPASE-LIKE PROTEIN"/>
    <property type="match status" value="1"/>
</dbReference>
<evidence type="ECO:0000313" key="2">
    <source>
        <dbReference type="EMBL" id="EIC75639.1"/>
    </source>
</evidence>
<dbReference type="AlphaFoldDB" id="I0Q2Y7"/>
<dbReference type="GO" id="GO:0016887">
    <property type="term" value="F:ATP hydrolysis activity"/>
    <property type="evidence" value="ECO:0007669"/>
    <property type="project" value="InterPro"/>
</dbReference>
<dbReference type="EMBL" id="AJKQ01000017">
    <property type="protein sequence ID" value="EIC75639.1"/>
    <property type="molecule type" value="Genomic_DNA"/>
</dbReference>
<name>I0Q2Y7_STROR</name>
<dbReference type="PANTHER" id="PTHR40396:SF1">
    <property type="entry name" value="ATPASE AAA-TYPE CORE DOMAIN-CONTAINING PROTEIN"/>
    <property type="match status" value="1"/>
</dbReference>
<reference evidence="2 3" key="1">
    <citation type="submission" date="2012-03" db="EMBL/GenBank/DDBJ databases">
        <authorList>
            <person name="Durkin A.S."/>
            <person name="McCorrison J."/>
            <person name="Torralba M."/>
            <person name="Gillis M."/>
            <person name="Methe B."/>
            <person name="Sutton G."/>
            <person name="Nelson K.E."/>
        </authorList>
    </citation>
    <scope>NUCLEOTIDE SEQUENCE [LARGE SCALE GENOMIC DNA]</scope>
    <source>
        <strain evidence="2 3">SK610</strain>
    </source>
</reference>
<dbReference type="Pfam" id="PF13304">
    <property type="entry name" value="AAA_21"/>
    <property type="match status" value="1"/>
</dbReference>
<dbReference type="RefSeq" id="WP_000923488.1">
    <property type="nucleotide sequence ID" value="NZ_AJKQ01000017.1"/>
</dbReference>
<evidence type="ECO:0000313" key="3">
    <source>
        <dbReference type="Proteomes" id="UP000004548"/>
    </source>
</evidence>
<accession>I0Q2Y7</accession>